<reference evidence="2" key="1">
    <citation type="submission" date="2020-03" db="EMBL/GenBank/DDBJ databases">
        <title>The deep terrestrial virosphere.</title>
        <authorList>
            <person name="Holmfeldt K."/>
            <person name="Nilsson E."/>
            <person name="Simone D."/>
            <person name="Lopez-Fernandez M."/>
            <person name="Wu X."/>
            <person name="de Brujin I."/>
            <person name="Lundin D."/>
            <person name="Andersson A."/>
            <person name="Bertilsson S."/>
            <person name="Dopson M."/>
        </authorList>
    </citation>
    <scope>NUCLEOTIDE SEQUENCE</scope>
    <source>
        <strain evidence="1">MM171A01923</strain>
        <strain evidence="2">MM171B02100</strain>
    </source>
</reference>
<dbReference type="AlphaFoldDB" id="A0A6M3MA75"/>
<dbReference type="EMBL" id="MT143571">
    <property type="protein sequence ID" value="QJA98328.1"/>
    <property type="molecule type" value="Genomic_DNA"/>
</dbReference>
<proteinExistence type="predicted"/>
<evidence type="ECO:0000313" key="1">
    <source>
        <dbReference type="EMBL" id="QJA98328.1"/>
    </source>
</evidence>
<organism evidence="2">
    <name type="scientific">viral metagenome</name>
    <dbReference type="NCBI Taxonomy" id="1070528"/>
    <lineage>
        <taxon>unclassified sequences</taxon>
        <taxon>metagenomes</taxon>
        <taxon>organismal metagenomes</taxon>
    </lineage>
</organism>
<evidence type="ECO:0000313" key="2">
    <source>
        <dbReference type="EMBL" id="QJB01732.1"/>
    </source>
</evidence>
<accession>A0A6M3MA75</accession>
<dbReference type="EMBL" id="MT143728">
    <property type="protein sequence ID" value="QJB01732.1"/>
    <property type="molecule type" value="Genomic_DNA"/>
</dbReference>
<name>A0A6M3MA75_9ZZZZ</name>
<gene>
    <name evidence="1" type="ORF">MM171A01923_0014</name>
    <name evidence="2" type="ORF">MM171B02100_0012</name>
</gene>
<protein>
    <recommendedName>
        <fullName evidence="3">ATPase domain containing protein</fullName>
    </recommendedName>
</protein>
<sequence length="218" mass="25810">MLAGAKYILELYDNDEFKPFLIQGAHGWGKTSYANTLIAETYSIQNNGIPDWDMVKKRIGYDPDEVLNQLDSIPMGERWYVYHWDDAGTWLHSLDFQDPFVKAVGKYMQVARTDLACMIFTSISMGDVSSKIRGIRDAIIIDITKEGCDTGHPYRRTAKAYILRKTWKNREWKDYQWEEYFTSHVPDSFYRWYKPKRDYYSKQAKSAARKHWENRKKD</sequence>
<evidence type="ECO:0008006" key="3">
    <source>
        <dbReference type="Google" id="ProtNLM"/>
    </source>
</evidence>